<proteinExistence type="predicted"/>
<accession>A0A024S1G5</accession>
<dbReference type="HOGENOM" id="CLU_1887235_0_0_1"/>
<dbReference type="EMBL" id="KI911165">
    <property type="protein sequence ID" value="ETR98066.1"/>
    <property type="molecule type" value="Genomic_DNA"/>
</dbReference>
<name>A0A024S1G5_HYPJR</name>
<dbReference type="AlphaFoldDB" id="A0A024S1G5"/>
<reference evidence="3" key="1">
    <citation type="journal article" date="2013" name="Ind. Biotechnol.">
        <title>Comparative genomics analysis of Trichoderma reesei strains.</title>
        <authorList>
            <person name="Koike H."/>
            <person name="Aerts A."/>
            <person name="LaButti K."/>
            <person name="Grigoriev I.V."/>
            <person name="Baker S.E."/>
        </authorList>
    </citation>
    <scope>NUCLEOTIDE SEQUENCE [LARGE SCALE GENOMIC DNA]</scope>
    <source>
        <strain evidence="3">ATCC 56765 / BCRC 32924 / NRRL 11460 / Rut C-30</strain>
    </source>
</reference>
<evidence type="ECO:0000256" key="1">
    <source>
        <dbReference type="SAM" id="MobiDB-lite"/>
    </source>
</evidence>
<feature type="region of interest" description="Disordered" evidence="1">
    <location>
        <begin position="1"/>
        <end position="21"/>
    </location>
</feature>
<gene>
    <name evidence="2" type="ORF">M419DRAFT_89762</name>
</gene>
<dbReference type="KEGG" id="trr:M419DRAFT_89762"/>
<dbReference type="OrthoDB" id="4889349at2759"/>
<evidence type="ECO:0000313" key="2">
    <source>
        <dbReference type="EMBL" id="ETR98066.1"/>
    </source>
</evidence>
<sequence length="135" mass="15140">MPLRLSSKKSSAVATKPEAMSSELTLVDSSNTPVNKKTSAAPSKHAKMSWKEAQELCKKERNWEARVSMSSWQLLHLCVLQHADHLYRRVSIACSESSTPYRRFNLGVLFDFVPPLASVRLIQCLIMIYDGCVLG</sequence>
<protein>
    <submittedName>
        <fullName evidence="2">Uncharacterized protein</fullName>
    </submittedName>
</protein>
<dbReference type="Proteomes" id="UP000024376">
    <property type="component" value="Unassembled WGS sequence"/>
</dbReference>
<organism evidence="2 3">
    <name type="scientific">Hypocrea jecorina (strain ATCC 56765 / BCRC 32924 / NRRL 11460 / Rut C-30)</name>
    <name type="common">Trichoderma reesei</name>
    <dbReference type="NCBI Taxonomy" id="1344414"/>
    <lineage>
        <taxon>Eukaryota</taxon>
        <taxon>Fungi</taxon>
        <taxon>Dikarya</taxon>
        <taxon>Ascomycota</taxon>
        <taxon>Pezizomycotina</taxon>
        <taxon>Sordariomycetes</taxon>
        <taxon>Hypocreomycetidae</taxon>
        <taxon>Hypocreales</taxon>
        <taxon>Hypocreaceae</taxon>
        <taxon>Trichoderma</taxon>
    </lineage>
</organism>
<evidence type="ECO:0000313" key="3">
    <source>
        <dbReference type="Proteomes" id="UP000024376"/>
    </source>
</evidence>